<feature type="non-terminal residue" evidence="2">
    <location>
        <position position="1"/>
    </location>
</feature>
<name>A0A7R9GHY0_9CRUS</name>
<organism evidence="2">
    <name type="scientific">Notodromas monacha</name>
    <dbReference type="NCBI Taxonomy" id="399045"/>
    <lineage>
        <taxon>Eukaryota</taxon>
        <taxon>Metazoa</taxon>
        <taxon>Ecdysozoa</taxon>
        <taxon>Arthropoda</taxon>
        <taxon>Crustacea</taxon>
        <taxon>Oligostraca</taxon>
        <taxon>Ostracoda</taxon>
        <taxon>Podocopa</taxon>
        <taxon>Podocopida</taxon>
        <taxon>Cypridocopina</taxon>
        <taxon>Cypridoidea</taxon>
        <taxon>Cyprididae</taxon>
        <taxon>Notodromas</taxon>
    </lineage>
</organism>
<evidence type="ECO:0000313" key="3">
    <source>
        <dbReference type="Proteomes" id="UP000678499"/>
    </source>
</evidence>
<evidence type="ECO:0000313" key="2">
    <source>
        <dbReference type="EMBL" id="CAD7283122.1"/>
    </source>
</evidence>
<feature type="compositionally biased region" description="Basic and acidic residues" evidence="1">
    <location>
        <begin position="1"/>
        <end position="14"/>
    </location>
</feature>
<feature type="region of interest" description="Disordered" evidence="1">
    <location>
        <begin position="118"/>
        <end position="138"/>
    </location>
</feature>
<accession>A0A7R9GHY0</accession>
<protein>
    <submittedName>
        <fullName evidence="2">Uncharacterized protein</fullName>
    </submittedName>
</protein>
<dbReference type="Proteomes" id="UP000678499">
    <property type="component" value="Unassembled WGS sequence"/>
</dbReference>
<evidence type="ECO:0000256" key="1">
    <source>
        <dbReference type="SAM" id="MobiDB-lite"/>
    </source>
</evidence>
<feature type="region of interest" description="Disordered" evidence="1">
    <location>
        <begin position="1"/>
        <end position="27"/>
    </location>
</feature>
<reference evidence="2" key="1">
    <citation type="submission" date="2020-11" db="EMBL/GenBank/DDBJ databases">
        <authorList>
            <person name="Tran Van P."/>
        </authorList>
    </citation>
    <scope>NUCLEOTIDE SEQUENCE</scope>
</reference>
<keyword evidence="3" id="KW-1185">Reference proteome</keyword>
<dbReference type="AlphaFoldDB" id="A0A7R9GHY0"/>
<sequence>PGATRFHEIQKLWGDRTGSAPAAKKSGDVMSMSVDSLPMKEASSIGILRKGFQETESHHMNGAQENALGEIQEASVGELKSEIRTLKGALKEKDFKIHSLEREVTELKKRLDQVQVQFAQQRNKSSSDNDHDSIMETA</sequence>
<gene>
    <name evidence="2" type="ORF">NMOB1V02_LOCUS10740</name>
</gene>
<feature type="compositionally biased region" description="Basic and acidic residues" evidence="1">
    <location>
        <begin position="125"/>
        <end position="138"/>
    </location>
</feature>
<dbReference type="EMBL" id="CAJPEX010004857">
    <property type="protein sequence ID" value="CAG0923274.1"/>
    <property type="molecule type" value="Genomic_DNA"/>
</dbReference>
<proteinExistence type="predicted"/>
<dbReference type="EMBL" id="OA886894">
    <property type="protein sequence ID" value="CAD7283122.1"/>
    <property type="molecule type" value="Genomic_DNA"/>
</dbReference>